<gene>
    <name evidence="3" type="ORF">M5X09_18980</name>
</gene>
<keyword evidence="2" id="KW-1133">Transmembrane helix</keyword>
<comment type="caution">
    <text evidence="3">The sequence shown here is derived from an EMBL/GenBank/DDBJ whole genome shotgun (WGS) entry which is preliminary data.</text>
</comment>
<evidence type="ECO:0000256" key="2">
    <source>
        <dbReference type="SAM" id="Phobius"/>
    </source>
</evidence>
<accession>A0ABT4DWJ7</accession>
<sequence length="320" mass="36381">MNHTLLLKGAMEPAMSEEPKPSVWQWLNTLAPYLYGIGIAFILGWAFVSFVRLGFHSPQQDSKPSISASEPPRTGTASAGKSPSPQPAAAAGNETWLNIVVKPIVSSGINQIIFRTVFYLMVWMLLFLIIPVAFLRLKKFKLFQLEFEVDRKENAAVDLAVINATKANLMSYLCSDDAKAKTWGFLHNNAINYYEVLTYFLEEIQAGYLKVFNTGFSFQLYVQDLPHEMKELAEQSAEERQAVIRNKTDNDNLLRKNYLVYSYPYRQDRLVTVISSHSTQFDIFDRHLLQLLHSTIDTYVESIEFMVLVTTPASQPPQAH</sequence>
<organism evidence="3 4">
    <name type="scientific">Paenibacillus apiarius</name>
    <dbReference type="NCBI Taxonomy" id="46240"/>
    <lineage>
        <taxon>Bacteria</taxon>
        <taxon>Bacillati</taxon>
        <taxon>Bacillota</taxon>
        <taxon>Bacilli</taxon>
        <taxon>Bacillales</taxon>
        <taxon>Paenibacillaceae</taxon>
        <taxon>Paenibacillus</taxon>
    </lineage>
</organism>
<feature type="transmembrane region" description="Helical" evidence="2">
    <location>
        <begin position="112"/>
        <end position="135"/>
    </location>
</feature>
<protein>
    <submittedName>
        <fullName evidence="3">Uncharacterized protein</fullName>
    </submittedName>
</protein>
<dbReference type="EMBL" id="JAMDLW010000026">
    <property type="protein sequence ID" value="MCY9521724.1"/>
    <property type="molecule type" value="Genomic_DNA"/>
</dbReference>
<dbReference type="Proteomes" id="UP001207626">
    <property type="component" value="Unassembled WGS sequence"/>
</dbReference>
<proteinExistence type="predicted"/>
<evidence type="ECO:0000256" key="1">
    <source>
        <dbReference type="SAM" id="MobiDB-lite"/>
    </source>
</evidence>
<keyword evidence="2" id="KW-0472">Membrane</keyword>
<feature type="region of interest" description="Disordered" evidence="1">
    <location>
        <begin position="58"/>
        <end position="89"/>
    </location>
</feature>
<evidence type="ECO:0000313" key="4">
    <source>
        <dbReference type="Proteomes" id="UP001207626"/>
    </source>
</evidence>
<keyword evidence="4" id="KW-1185">Reference proteome</keyword>
<feature type="compositionally biased region" description="Polar residues" evidence="1">
    <location>
        <begin position="58"/>
        <end position="68"/>
    </location>
</feature>
<keyword evidence="2" id="KW-0812">Transmembrane</keyword>
<evidence type="ECO:0000313" key="3">
    <source>
        <dbReference type="EMBL" id="MCY9521724.1"/>
    </source>
</evidence>
<feature type="transmembrane region" description="Helical" evidence="2">
    <location>
        <begin position="33"/>
        <end position="55"/>
    </location>
</feature>
<name>A0ABT4DWJ7_9BACL</name>
<dbReference type="RefSeq" id="WP_268601333.1">
    <property type="nucleotide sequence ID" value="NZ_JAMDLW010000026.1"/>
</dbReference>
<reference evidence="3 4" key="1">
    <citation type="submission" date="2022-05" db="EMBL/GenBank/DDBJ databases">
        <title>Genome Sequencing of Bee-Associated Microbes.</title>
        <authorList>
            <person name="Dunlap C."/>
        </authorList>
    </citation>
    <scope>NUCLEOTIDE SEQUENCE [LARGE SCALE GENOMIC DNA]</scope>
    <source>
        <strain evidence="3 4">NRRL NRS-1438</strain>
    </source>
</reference>